<dbReference type="KEGG" id="odi:ODI_R1930"/>
<dbReference type="Pfam" id="PF03524">
    <property type="entry name" value="CagX"/>
    <property type="match status" value="1"/>
</dbReference>
<keyword evidence="7" id="KW-1185">Reference proteome</keyword>
<evidence type="ECO:0000313" key="6">
    <source>
        <dbReference type="EMBL" id="SOE49226.1"/>
    </source>
</evidence>
<sequence>MTRSVFLLCLPPLLAGCLATPTGPAWTPPAAARYDFNWRLSGERALAPQQVFHDGQDTWLQFAPGQAVPALFAQSAQGERALPYQSRDPYVVVRGVWPALLMRGGSAVARAQYLGAGQEGGRAPARGVERDVLPVAQAPQAVPVELLPVDAPPAAASGLPAQTPPIAPSSLRYDASPAQGTMRAVLRDWSRQAGWTFEPEHWTVAVDIPLAGTASFSEGYEAAVSELLRATELGDQPLQPCFYANRVLRVVSLREACDRTAPVGEGAA</sequence>
<evidence type="ECO:0000313" key="7">
    <source>
        <dbReference type="Proteomes" id="UP000078558"/>
    </source>
</evidence>
<evidence type="ECO:0000313" key="5">
    <source>
        <dbReference type="EMBL" id="SBT27856.1"/>
    </source>
</evidence>
<dbReference type="Proteomes" id="UP000078558">
    <property type="component" value="Chromosome I"/>
</dbReference>
<evidence type="ECO:0000256" key="1">
    <source>
        <dbReference type="ARBA" id="ARBA00006135"/>
    </source>
</evidence>
<reference evidence="6 7" key="2">
    <citation type="submission" date="2017-08" db="EMBL/GenBank/DDBJ databases">
        <authorList>
            <person name="de Groot N.N."/>
        </authorList>
    </citation>
    <scope>NUCLEOTIDE SEQUENCE [LARGE SCALE GENOMIC DNA]</scope>
    <source>
        <strain evidence="6">Orrdi1</strain>
    </source>
</reference>
<dbReference type="STRING" id="1851544.ODI_02148"/>
<feature type="signal peptide" evidence="3">
    <location>
        <begin position="1"/>
        <end position="19"/>
    </location>
</feature>
<comment type="similarity">
    <text evidence="1">Belongs to the TrbG/VirB9 family.</text>
</comment>
<keyword evidence="5" id="KW-0449">Lipoprotein</keyword>
<proteinExistence type="inferred from homology"/>
<dbReference type="Pfam" id="PF10671">
    <property type="entry name" value="TcpQ"/>
    <property type="match status" value="1"/>
</dbReference>
<dbReference type="PROSITE" id="PS51257">
    <property type="entry name" value="PROKAR_LIPOPROTEIN"/>
    <property type="match status" value="1"/>
</dbReference>
<dbReference type="InterPro" id="IPR010258">
    <property type="entry name" value="Conjugal_tfr_TrbG/VirB9/CagX"/>
</dbReference>
<dbReference type="InterPro" id="IPR033645">
    <property type="entry name" value="VirB9/CagX/TrbG_C"/>
</dbReference>
<evidence type="ECO:0000259" key="4">
    <source>
        <dbReference type="Pfam" id="PF10671"/>
    </source>
</evidence>
<feature type="chain" id="PRO_5015062799" evidence="3">
    <location>
        <begin position="20"/>
        <end position="268"/>
    </location>
</feature>
<reference evidence="5 7" key="1">
    <citation type="submission" date="2016-06" db="EMBL/GenBank/DDBJ databases">
        <authorList>
            <person name="Kjaerup R.B."/>
            <person name="Dalgaard T.S."/>
            <person name="Juul-Madsen H.R."/>
        </authorList>
    </citation>
    <scope>NUCLEOTIDE SEQUENCE [LARGE SCALE GENOMIC DNA]</scope>
    <source>
        <strain evidence="5">Orrdi1</strain>
    </source>
</reference>
<dbReference type="EMBL" id="FLRC01000056">
    <property type="protein sequence ID" value="SBT27856.1"/>
    <property type="molecule type" value="Genomic_DNA"/>
</dbReference>
<dbReference type="OrthoDB" id="8963661at2"/>
<gene>
    <name evidence="5" type="ORF">ODI_02148</name>
    <name evidence="6" type="ORF">ODI_R1930</name>
</gene>
<keyword evidence="2 3" id="KW-0732">Signal</keyword>
<dbReference type="InterPro" id="IPR038161">
    <property type="entry name" value="VirB9/CagX/TrbG_C_sf"/>
</dbReference>
<dbReference type="RefSeq" id="WP_067760102.1">
    <property type="nucleotide sequence ID" value="NZ_LT907988.1"/>
</dbReference>
<dbReference type="Gene3D" id="2.60.40.2500">
    <property type="match status" value="1"/>
</dbReference>
<accession>A0A1C3K8M7</accession>
<dbReference type="AlphaFoldDB" id="A0A1C3K8M7"/>
<dbReference type="Gene3D" id="3.55.50.70">
    <property type="match status" value="1"/>
</dbReference>
<evidence type="ECO:0000256" key="2">
    <source>
        <dbReference type="ARBA" id="ARBA00022729"/>
    </source>
</evidence>
<organism evidence="5 7">
    <name type="scientific">Orrella dioscoreae</name>
    <dbReference type="NCBI Taxonomy" id="1851544"/>
    <lineage>
        <taxon>Bacteria</taxon>
        <taxon>Pseudomonadati</taxon>
        <taxon>Pseudomonadota</taxon>
        <taxon>Betaproteobacteria</taxon>
        <taxon>Burkholderiales</taxon>
        <taxon>Alcaligenaceae</taxon>
        <taxon>Orrella</taxon>
    </lineage>
</organism>
<feature type="domain" description="Toxin co-regulated pilus biosynthesis protein Q C-terminal" evidence="4">
    <location>
        <begin position="178"/>
        <end position="252"/>
    </location>
</feature>
<dbReference type="CDD" id="cd06911">
    <property type="entry name" value="VirB9_CagX_TrbG"/>
    <property type="match status" value="1"/>
</dbReference>
<protein>
    <submittedName>
        <fullName evidence="5">Putative lipoprotein</fullName>
    </submittedName>
</protein>
<name>A0A1C3K8M7_9BURK</name>
<dbReference type="EMBL" id="LT907988">
    <property type="protein sequence ID" value="SOE49226.1"/>
    <property type="molecule type" value="Genomic_DNA"/>
</dbReference>
<dbReference type="InterPro" id="IPR018927">
    <property type="entry name" value="Pilus_synth_Q_C"/>
</dbReference>
<evidence type="ECO:0000256" key="3">
    <source>
        <dbReference type="SAM" id="SignalP"/>
    </source>
</evidence>